<protein>
    <submittedName>
        <fullName evidence="3">Amino-alpha-acetyltransferase 2</fullName>
    </submittedName>
</protein>
<evidence type="ECO:0000259" key="2">
    <source>
        <dbReference type="Pfam" id="PF06916"/>
    </source>
</evidence>
<dbReference type="Proteomes" id="UP000785200">
    <property type="component" value="Unassembled WGS sequence"/>
</dbReference>
<comment type="caution">
    <text evidence="3">The sequence shown here is derived from an EMBL/GenBank/DDBJ whole genome shotgun (WGS) entry which is preliminary data.</text>
</comment>
<dbReference type="InterPro" id="IPR045866">
    <property type="entry name" value="FAM210A/B-like"/>
</dbReference>
<evidence type="ECO:0000313" key="3">
    <source>
        <dbReference type="EMBL" id="KAG0652548.1"/>
    </source>
</evidence>
<evidence type="ECO:0000256" key="1">
    <source>
        <dbReference type="SAM" id="MobiDB-lite"/>
    </source>
</evidence>
<feature type="domain" description="DUF1279" evidence="2">
    <location>
        <begin position="154"/>
        <end position="287"/>
    </location>
</feature>
<dbReference type="EMBL" id="VNKQ01000002">
    <property type="protein sequence ID" value="KAG0652548.1"/>
    <property type="molecule type" value="Genomic_DNA"/>
</dbReference>
<organism evidence="3 4">
    <name type="scientific">Hyphodiscus hymeniophilus</name>
    <dbReference type="NCBI Taxonomy" id="353542"/>
    <lineage>
        <taxon>Eukaryota</taxon>
        <taxon>Fungi</taxon>
        <taxon>Dikarya</taxon>
        <taxon>Ascomycota</taxon>
        <taxon>Pezizomycotina</taxon>
        <taxon>Leotiomycetes</taxon>
        <taxon>Helotiales</taxon>
        <taxon>Hyphodiscaceae</taxon>
        <taxon>Hyphodiscus</taxon>
    </lineage>
</organism>
<name>A0A9P6VS02_9HELO</name>
<dbReference type="PANTHER" id="PTHR21377">
    <property type="entry name" value="PROTEIN FAM210B, MITOCHONDRIAL"/>
    <property type="match status" value="1"/>
</dbReference>
<feature type="region of interest" description="Disordered" evidence="1">
    <location>
        <begin position="122"/>
        <end position="153"/>
    </location>
</feature>
<accession>A0A9P6VS02</accession>
<dbReference type="GO" id="GO:0005739">
    <property type="term" value="C:mitochondrion"/>
    <property type="evidence" value="ECO:0007669"/>
    <property type="project" value="TreeGrafter"/>
</dbReference>
<feature type="non-terminal residue" evidence="3">
    <location>
        <position position="329"/>
    </location>
</feature>
<reference evidence="3" key="1">
    <citation type="submission" date="2019-07" db="EMBL/GenBank/DDBJ databases">
        <title>Hyphodiscus hymeniophilus genome sequencing and assembly.</title>
        <authorList>
            <person name="Kramer G."/>
            <person name="Nodwell J."/>
        </authorList>
    </citation>
    <scope>NUCLEOTIDE SEQUENCE</scope>
    <source>
        <strain evidence="3">ATCC 34498</strain>
    </source>
</reference>
<sequence length="329" mass="36936">ARIFAESSGYLELEEETSTQVLNSRRPVPSNNRFYHLQDAAINSLHLLCSYSSASIPDFKTTATTSDTYPKNLHNSTINPLEALQTHQFYVLFQCAALSPSINSTILQRLRSSLRFFHNSRARLNGKPTSPDPTPNLGSPPKGSPPEPTTLSGRMRKLSREYGWSAAGVYLGLTALDFPFCYLLVRWLGTDRIGEWEHIVVSNVENFIPDSVKQTWHDWRASMKKEENEIAGSNDISEHVEMAGWGVEEAEKANKSNASLATQLALAYAIHKSFIFIRVPITVAITPRVVKTLRGWGWDIGKRTTKEAKAIKRATMPRRRIERVFSAGM</sequence>
<gene>
    <name evidence="3" type="ORF">D0Z07_0181</name>
</gene>
<dbReference type="InterPro" id="IPR009688">
    <property type="entry name" value="FAM210A/B-like_dom"/>
</dbReference>
<dbReference type="AlphaFoldDB" id="A0A9P6VS02"/>
<evidence type="ECO:0000313" key="4">
    <source>
        <dbReference type="Proteomes" id="UP000785200"/>
    </source>
</evidence>
<dbReference type="OrthoDB" id="426386at2759"/>
<dbReference type="PANTHER" id="PTHR21377:SF0">
    <property type="entry name" value="PROTEIN FAM210B, MITOCHONDRIAL"/>
    <property type="match status" value="1"/>
</dbReference>
<dbReference type="Pfam" id="PF06916">
    <property type="entry name" value="FAM210A-B_dom"/>
    <property type="match status" value="1"/>
</dbReference>
<keyword evidence="4" id="KW-1185">Reference proteome</keyword>
<proteinExistence type="predicted"/>